<dbReference type="AlphaFoldDB" id="A0A927ZNA5"/>
<dbReference type="SMART" id="SM00567">
    <property type="entry name" value="EZ_HEAT"/>
    <property type="match status" value="2"/>
</dbReference>
<name>A0A927ZNA5_9CLOT</name>
<dbReference type="InterPro" id="IPR011989">
    <property type="entry name" value="ARM-like"/>
</dbReference>
<reference evidence="2" key="1">
    <citation type="submission" date="2019-04" db="EMBL/GenBank/DDBJ databases">
        <title>Evolution of Biomass-Degrading Anaerobic Consortia Revealed by Metagenomics.</title>
        <authorList>
            <person name="Peng X."/>
        </authorList>
    </citation>
    <scope>NUCLEOTIDE SEQUENCE</scope>
    <source>
        <strain evidence="2">SIG254</strain>
    </source>
</reference>
<dbReference type="GO" id="GO:0016491">
    <property type="term" value="F:oxidoreductase activity"/>
    <property type="evidence" value="ECO:0007669"/>
    <property type="project" value="TreeGrafter"/>
</dbReference>
<evidence type="ECO:0000313" key="2">
    <source>
        <dbReference type="EMBL" id="MBE6061736.1"/>
    </source>
</evidence>
<dbReference type="InterPro" id="IPR029491">
    <property type="entry name" value="Helicase_HTH"/>
</dbReference>
<evidence type="ECO:0000313" key="3">
    <source>
        <dbReference type="Proteomes" id="UP000768462"/>
    </source>
</evidence>
<organism evidence="2 3">
    <name type="scientific">Clostridium sulfidigenes</name>
    <dbReference type="NCBI Taxonomy" id="318464"/>
    <lineage>
        <taxon>Bacteria</taxon>
        <taxon>Bacillati</taxon>
        <taxon>Bacillota</taxon>
        <taxon>Clostridia</taxon>
        <taxon>Eubacteriales</taxon>
        <taxon>Clostridiaceae</taxon>
        <taxon>Clostridium</taxon>
    </lineage>
</organism>
<dbReference type="InterPro" id="IPR004155">
    <property type="entry name" value="PBS_lyase_HEAT"/>
</dbReference>
<dbReference type="InterPro" id="IPR016024">
    <property type="entry name" value="ARM-type_fold"/>
</dbReference>
<dbReference type="PANTHER" id="PTHR12697">
    <property type="entry name" value="PBS LYASE HEAT-LIKE PROTEIN"/>
    <property type="match status" value="1"/>
</dbReference>
<protein>
    <submittedName>
        <fullName evidence="2">HEAT repeat domain-containing protein</fullName>
    </submittedName>
</protein>
<feature type="domain" description="Helicase Helix-turn-helix" evidence="1">
    <location>
        <begin position="20"/>
        <end position="80"/>
    </location>
</feature>
<gene>
    <name evidence="2" type="ORF">E7215_16470</name>
</gene>
<evidence type="ECO:0000259" key="1">
    <source>
        <dbReference type="Pfam" id="PF14493"/>
    </source>
</evidence>
<dbReference type="PANTHER" id="PTHR12697:SF5">
    <property type="entry name" value="DEOXYHYPUSINE HYDROXYLASE"/>
    <property type="match status" value="1"/>
</dbReference>
<comment type="caution">
    <text evidence="2">The sequence shown here is derived from an EMBL/GenBank/DDBJ whole genome shotgun (WGS) entry which is preliminary data.</text>
</comment>
<dbReference type="Pfam" id="PF13646">
    <property type="entry name" value="HEAT_2"/>
    <property type="match status" value="1"/>
</dbReference>
<sequence>MSTGLVKYDWNFIENYSDEEISYFLSLEGKSIEAICKIRNLDRATVQKHLINCKIKYRFLVKSESSSDLFKSLILAAKEERILVLNSLDRVNKEKLIHFLVKNYMELGLKDKEAAIWIMGELKSNVTVDILIKATVNNHVNIRRMAISALGKIGDSRAERALIRALEDKNPQVISYAVKSLQKISSGEADDKIRVLFNSTDKEYIKKACEGYIKQRDNEELNFQDISDGDKNND</sequence>
<dbReference type="Pfam" id="PF14493">
    <property type="entry name" value="HTH_40"/>
    <property type="match status" value="1"/>
</dbReference>
<dbReference type="Gene3D" id="1.25.10.10">
    <property type="entry name" value="Leucine-rich Repeat Variant"/>
    <property type="match status" value="1"/>
</dbReference>
<dbReference type="EMBL" id="SVCM01000194">
    <property type="protein sequence ID" value="MBE6061736.1"/>
    <property type="molecule type" value="Genomic_DNA"/>
</dbReference>
<dbReference type="SUPFAM" id="SSF48371">
    <property type="entry name" value="ARM repeat"/>
    <property type="match status" value="1"/>
</dbReference>
<dbReference type="Proteomes" id="UP000768462">
    <property type="component" value="Unassembled WGS sequence"/>
</dbReference>
<proteinExistence type="predicted"/>
<accession>A0A927ZNA5</accession>